<keyword evidence="1" id="KW-0472">Membrane</keyword>
<evidence type="ECO:0000313" key="3">
    <source>
        <dbReference type="EMBL" id="UOO94619.1"/>
    </source>
</evidence>
<keyword evidence="1" id="KW-0812">Transmembrane</keyword>
<organism evidence="2 5">
    <name type="scientific">Halococcus dombrowskii</name>
    <dbReference type="NCBI Taxonomy" id="179637"/>
    <lineage>
        <taxon>Archaea</taxon>
        <taxon>Methanobacteriati</taxon>
        <taxon>Methanobacteriota</taxon>
        <taxon>Stenosarchaea group</taxon>
        <taxon>Halobacteria</taxon>
        <taxon>Halobacteriales</taxon>
        <taxon>Halococcaceae</taxon>
        <taxon>Halococcus</taxon>
    </lineage>
</organism>
<keyword evidence="1" id="KW-1133">Transmembrane helix</keyword>
<dbReference type="RefSeq" id="WP_244700835.1">
    <property type="nucleotide sequence ID" value="NZ_BAAADN010000019.1"/>
</dbReference>
<dbReference type="GeneID" id="71762514"/>
<evidence type="ECO:0000313" key="5">
    <source>
        <dbReference type="Proteomes" id="UP001500962"/>
    </source>
</evidence>
<keyword evidence="4" id="KW-1185">Reference proteome</keyword>
<accession>A0AAV3SDV3</accession>
<reference evidence="2" key="1">
    <citation type="journal article" date="2014" name="Int. J. Syst. Evol. Microbiol.">
        <title>Complete genome sequence of Corynebacterium casei LMG S-19264T (=DSM 44701T), isolated from a smear-ripened cheese.</title>
        <authorList>
            <consortium name="US DOE Joint Genome Institute (JGI-PGF)"/>
            <person name="Walter F."/>
            <person name="Albersmeier A."/>
            <person name="Kalinowski J."/>
            <person name="Ruckert C."/>
        </authorList>
    </citation>
    <scope>NUCLEOTIDE SEQUENCE</scope>
    <source>
        <strain evidence="2">JCM 12289</strain>
    </source>
</reference>
<proteinExistence type="predicted"/>
<protein>
    <submittedName>
        <fullName evidence="2">Uncharacterized protein</fullName>
    </submittedName>
</protein>
<name>A0AAV3SDV3_HALDO</name>
<reference evidence="3" key="2">
    <citation type="submission" date="2022-04" db="EMBL/GenBank/DDBJ databases">
        <title>Sequencing and genomic assembly of Halococcus dombrowskii.</title>
        <authorList>
            <person name="Lim S.W."/>
            <person name="MacLea K.S."/>
        </authorList>
    </citation>
    <scope>NUCLEOTIDE SEQUENCE</scope>
    <source>
        <strain evidence="3">H4</strain>
    </source>
</reference>
<dbReference type="AlphaFoldDB" id="A0AAV3SDV3"/>
<evidence type="ECO:0000256" key="1">
    <source>
        <dbReference type="SAM" id="Phobius"/>
    </source>
</evidence>
<feature type="transmembrane region" description="Helical" evidence="1">
    <location>
        <begin position="88"/>
        <end position="115"/>
    </location>
</feature>
<gene>
    <name evidence="2" type="ORF">GCM10008985_11510</name>
    <name evidence="3" type="ORF">MUK72_11660</name>
</gene>
<evidence type="ECO:0000313" key="2">
    <source>
        <dbReference type="EMBL" id="GAA0457122.1"/>
    </source>
</evidence>
<evidence type="ECO:0000313" key="4">
    <source>
        <dbReference type="Proteomes" id="UP000830542"/>
    </source>
</evidence>
<dbReference type="KEGG" id="hdo:MUK72_11660"/>
<feature type="transmembrane region" description="Helical" evidence="1">
    <location>
        <begin position="18"/>
        <end position="39"/>
    </location>
</feature>
<reference evidence="2" key="3">
    <citation type="submission" date="2023-12" db="EMBL/GenBank/DDBJ databases">
        <authorList>
            <person name="Sun Q."/>
            <person name="Inoue M."/>
        </authorList>
    </citation>
    <scope>NUCLEOTIDE SEQUENCE</scope>
    <source>
        <strain evidence="2">JCM 12289</strain>
    </source>
</reference>
<dbReference type="Proteomes" id="UP001500962">
    <property type="component" value="Unassembled WGS sequence"/>
</dbReference>
<dbReference type="Proteomes" id="UP000830542">
    <property type="component" value="Chromosome"/>
</dbReference>
<dbReference type="EMBL" id="CP095005">
    <property type="protein sequence ID" value="UOO94619.1"/>
    <property type="molecule type" value="Genomic_DNA"/>
</dbReference>
<dbReference type="EMBL" id="BAAADN010000019">
    <property type="protein sequence ID" value="GAA0457122.1"/>
    <property type="molecule type" value="Genomic_DNA"/>
</dbReference>
<feature type="transmembrane region" description="Helical" evidence="1">
    <location>
        <begin position="45"/>
        <end position="67"/>
    </location>
</feature>
<sequence>MATRTDDLPDHLFEQGPILVVGFIVLWAFWAIFFVYEYVGDDVRLSAFLLALVVGMLIGVGFGHWHRRTETGRRADRWYRNAPLGRKVAFVLVTAIAIVGVIYLTVTAGISSLLLEAGLFGATLTNHLVDIGVVHSHARAHGSV</sequence>